<name>A0A2W5A976_9SPHN</name>
<dbReference type="EMBL" id="QFNN01000043">
    <property type="protein sequence ID" value="PZO89876.1"/>
    <property type="molecule type" value="Genomic_DNA"/>
</dbReference>
<sequence>MSLLDGLLGQAGHVDLGALAGQLGLSTDQLKAGGESMLSKLAGGGVDAGGAAADAAAETGIDAAKLQALLPALASHFGEADVEGLLGKIGLTSGDGMMGKLGALLDRDGDGNPINDIAGFAKGLLGKS</sequence>
<reference evidence="1 2" key="1">
    <citation type="submission" date="2017-08" db="EMBL/GenBank/DDBJ databases">
        <title>Infants hospitalized years apart are colonized by the same room-sourced microbial strains.</title>
        <authorList>
            <person name="Brooks B."/>
            <person name="Olm M.R."/>
            <person name="Firek B.A."/>
            <person name="Baker R."/>
            <person name="Thomas B.C."/>
            <person name="Morowitz M.J."/>
            <person name="Banfield J.F."/>
        </authorList>
    </citation>
    <scope>NUCLEOTIDE SEQUENCE [LARGE SCALE GENOMIC DNA]</scope>
    <source>
        <strain evidence="1">S2_018_000_R2_101</strain>
    </source>
</reference>
<proteinExistence type="predicted"/>
<accession>A0A2W5A976</accession>
<dbReference type="AlphaFoldDB" id="A0A2W5A976"/>
<dbReference type="Proteomes" id="UP000249066">
    <property type="component" value="Unassembled WGS sequence"/>
</dbReference>
<protein>
    <recommendedName>
        <fullName evidence="3">DUF937 domain-containing protein</fullName>
    </recommendedName>
</protein>
<organism evidence="1 2">
    <name type="scientific">Sphingomonas sanxanigenens</name>
    <dbReference type="NCBI Taxonomy" id="397260"/>
    <lineage>
        <taxon>Bacteria</taxon>
        <taxon>Pseudomonadati</taxon>
        <taxon>Pseudomonadota</taxon>
        <taxon>Alphaproteobacteria</taxon>
        <taxon>Sphingomonadales</taxon>
        <taxon>Sphingomonadaceae</taxon>
        <taxon>Sphingomonas</taxon>
    </lineage>
</organism>
<evidence type="ECO:0000313" key="1">
    <source>
        <dbReference type="EMBL" id="PZO89876.1"/>
    </source>
</evidence>
<evidence type="ECO:0000313" key="2">
    <source>
        <dbReference type="Proteomes" id="UP000249066"/>
    </source>
</evidence>
<comment type="caution">
    <text evidence="1">The sequence shown here is derived from an EMBL/GenBank/DDBJ whole genome shotgun (WGS) entry which is preliminary data.</text>
</comment>
<evidence type="ECO:0008006" key="3">
    <source>
        <dbReference type="Google" id="ProtNLM"/>
    </source>
</evidence>
<gene>
    <name evidence="1" type="ORF">DI623_08720</name>
</gene>